<reference evidence="1" key="1">
    <citation type="submission" date="2021-07" db="EMBL/GenBank/DDBJ databases">
        <authorList>
            <person name="Catto M.A."/>
            <person name="Jacobson A."/>
            <person name="Kennedy G."/>
            <person name="Labadie P."/>
            <person name="Hunt B.G."/>
            <person name="Srinivasan R."/>
        </authorList>
    </citation>
    <scope>NUCLEOTIDE SEQUENCE</scope>
    <source>
        <strain evidence="1">PL_HMW_Pooled</strain>
        <tissue evidence="1">Head</tissue>
    </source>
</reference>
<organism evidence="1 2">
    <name type="scientific">Frankliniella fusca</name>
    <dbReference type="NCBI Taxonomy" id="407009"/>
    <lineage>
        <taxon>Eukaryota</taxon>
        <taxon>Metazoa</taxon>
        <taxon>Ecdysozoa</taxon>
        <taxon>Arthropoda</taxon>
        <taxon>Hexapoda</taxon>
        <taxon>Insecta</taxon>
        <taxon>Pterygota</taxon>
        <taxon>Neoptera</taxon>
        <taxon>Paraneoptera</taxon>
        <taxon>Thysanoptera</taxon>
        <taxon>Terebrantia</taxon>
        <taxon>Thripoidea</taxon>
        <taxon>Thripidae</taxon>
        <taxon>Frankliniella</taxon>
    </lineage>
</organism>
<accession>A0AAE1GSK8</accession>
<feature type="non-terminal residue" evidence="1">
    <location>
        <position position="57"/>
    </location>
</feature>
<gene>
    <name evidence="1" type="ORF">KUF71_018635</name>
</gene>
<reference evidence="1" key="2">
    <citation type="journal article" date="2023" name="BMC Genomics">
        <title>Pest status, molecular evolution, and epigenetic factors derived from the genome assembly of Frankliniella fusca, a thysanopteran phytovirus vector.</title>
        <authorList>
            <person name="Catto M.A."/>
            <person name="Labadie P.E."/>
            <person name="Jacobson A.L."/>
            <person name="Kennedy G.G."/>
            <person name="Srinivasan R."/>
            <person name="Hunt B.G."/>
        </authorList>
    </citation>
    <scope>NUCLEOTIDE SEQUENCE</scope>
    <source>
        <strain evidence="1">PL_HMW_Pooled</strain>
    </source>
</reference>
<comment type="caution">
    <text evidence="1">The sequence shown here is derived from an EMBL/GenBank/DDBJ whole genome shotgun (WGS) entry which is preliminary data.</text>
</comment>
<sequence length="57" mass="6512">KVTLHDPIIFKGKDFFTQNPKNPKAIALPFLRRKSSNLSDRLQIHGEPSLSSKKRIP</sequence>
<name>A0AAE1GSK8_9NEOP</name>
<dbReference type="EMBL" id="JAHWGI010000030">
    <property type="protein sequence ID" value="KAK3908123.1"/>
    <property type="molecule type" value="Genomic_DNA"/>
</dbReference>
<proteinExistence type="predicted"/>
<protein>
    <submittedName>
        <fullName evidence="1">Chaperone protein dnaK2</fullName>
    </submittedName>
</protein>
<dbReference type="AlphaFoldDB" id="A0AAE1GSK8"/>
<evidence type="ECO:0000313" key="1">
    <source>
        <dbReference type="EMBL" id="KAK3908123.1"/>
    </source>
</evidence>
<dbReference type="Proteomes" id="UP001219518">
    <property type="component" value="Unassembled WGS sequence"/>
</dbReference>
<evidence type="ECO:0000313" key="2">
    <source>
        <dbReference type="Proteomes" id="UP001219518"/>
    </source>
</evidence>
<keyword evidence="2" id="KW-1185">Reference proteome</keyword>